<sequence length="43" mass="4681">MTRINVPIFLLLPTPLLAPPRCRKNGGGGPVPSRTPERRRSTG</sequence>
<keyword evidence="3" id="KW-1185">Reference proteome</keyword>
<dbReference type="KEGG" id="cans:GP473_08155"/>
<evidence type="ECO:0000256" key="1">
    <source>
        <dbReference type="SAM" id="MobiDB-lite"/>
    </source>
</evidence>
<proteinExistence type="predicted"/>
<evidence type="ECO:0000313" key="2">
    <source>
        <dbReference type="EMBL" id="QNH97034.1"/>
    </source>
</evidence>
<protein>
    <submittedName>
        <fullName evidence="2">Uncharacterized protein</fullName>
    </submittedName>
</protein>
<feature type="region of interest" description="Disordered" evidence="1">
    <location>
        <begin position="17"/>
        <end position="43"/>
    </location>
</feature>
<gene>
    <name evidence="2" type="ORF">GP473_08155</name>
</gene>
<name>A0A7G7YRB4_9CORY</name>
<dbReference type="AlphaFoldDB" id="A0A7G7YRB4"/>
<dbReference type="EMBL" id="CP046883">
    <property type="protein sequence ID" value="QNH97034.1"/>
    <property type="molecule type" value="Genomic_DNA"/>
</dbReference>
<dbReference type="Proteomes" id="UP000515275">
    <property type="component" value="Chromosome"/>
</dbReference>
<evidence type="ECO:0000313" key="3">
    <source>
        <dbReference type="Proteomes" id="UP000515275"/>
    </source>
</evidence>
<reference evidence="2 3" key="1">
    <citation type="submission" date="2019-12" db="EMBL/GenBank/DDBJ databases">
        <title>Corynebacterium sp. nov., isolated from feces of the Anser Albifrons in China.</title>
        <authorList>
            <person name="Liu Q."/>
        </authorList>
    </citation>
    <scope>NUCLEOTIDE SEQUENCE [LARGE SCALE GENOMIC DNA]</scope>
    <source>
        <strain evidence="2 3">23H37-10</strain>
    </source>
</reference>
<organism evidence="2 3">
    <name type="scientific">Corynebacterium anserum</name>
    <dbReference type="NCBI Taxonomy" id="2684406"/>
    <lineage>
        <taxon>Bacteria</taxon>
        <taxon>Bacillati</taxon>
        <taxon>Actinomycetota</taxon>
        <taxon>Actinomycetes</taxon>
        <taxon>Mycobacteriales</taxon>
        <taxon>Corynebacteriaceae</taxon>
        <taxon>Corynebacterium</taxon>
    </lineage>
</organism>
<accession>A0A7G7YRB4</accession>